<dbReference type="Proteomes" id="UP000199682">
    <property type="component" value="Unassembled WGS sequence"/>
</dbReference>
<dbReference type="RefSeq" id="WP_090003933.1">
    <property type="nucleotide sequence ID" value="NZ_FNET01000001.1"/>
</dbReference>
<dbReference type="EMBL" id="FNET01000001">
    <property type="protein sequence ID" value="SDJ08035.1"/>
    <property type="molecule type" value="Genomic_DNA"/>
</dbReference>
<dbReference type="AlphaFoldDB" id="A0A1G8QUQ1"/>
<reference evidence="2" key="1">
    <citation type="submission" date="2016-10" db="EMBL/GenBank/DDBJ databases">
        <authorList>
            <person name="Varghese N."/>
            <person name="Submissions S."/>
        </authorList>
    </citation>
    <scope>NUCLEOTIDE SEQUENCE [LARGE SCALE GENOMIC DNA]</scope>
    <source>
        <strain evidence="2">DSM 44796</strain>
    </source>
</reference>
<name>A0A1G8QUQ1_9PSEU</name>
<gene>
    <name evidence="1" type="ORF">SAMN04488074_101454</name>
</gene>
<sequence length="98" mass="10470">MTEPSGTVTGSGQFRVGPELRTGVIETQKGAKAVLYTVVDGEPMVEGDIVLTLVQEGEVHARGVVIPGQQFRWPGGRVPFEIDPALPDQARVHNAIAH</sequence>
<evidence type="ECO:0000313" key="2">
    <source>
        <dbReference type="Proteomes" id="UP000199682"/>
    </source>
</evidence>
<accession>A0A1G8QUQ1</accession>
<proteinExistence type="predicted"/>
<protein>
    <submittedName>
        <fullName evidence="1">Uncharacterized protein</fullName>
    </submittedName>
</protein>
<organism evidence="1 2">
    <name type="scientific">Lentzea albidocapillata subsp. violacea</name>
    <dbReference type="NCBI Taxonomy" id="128104"/>
    <lineage>
        <taxon>Bacteria</taxon>
        <taxon>Bacillati</taxon>
        <taxon>Actinomycetota</taxon>
        <taxon>Actinomycetes</taxon>
        <taxon>Pseudonocardiales</taxon>
        <taxon>Pseudonocardiaceae</taxon>
        <taxon>Lentzea</taxon>
    </lineage>
</organism>
<evidence type="ECO:0000313" key="1">
    <source>
        <dbReference type="EMBL" id="SDJ08035.1"/>
    </source>
</evidence>